<dbReference type="EMBL" id="BLXT01001819">
    <property type="protein sequence ID" value="GFN87878.1"/>
    <property type="molecule type" value="Genomic_DNA"/>
</dbReference>
<proteinExistence type="predicted"/>
<organism evidence="2 3">
    <name type="scientific">Plakobranchus ocellatus</name>
    <dbReference type="NCBI Taxonomy" id="259542"/>
    <lineage>
        <taxon>Eukaryota</taxon>
        <taxon>Metazoa</taxon>
        <taxon>Spiralia</taxon>
        <taxon>Lophotrochozoa</taxon>
        <taxon>Mollusca</taxon>
        <taxon>Gastropoda</taxon>
        <taxon>Heterobranchia</taxon>
        <taxon>Euthyneura</taxon>
        <taxon>Panpulmonata</taxon>
        <taxon>Sacoglossa</taxon>
        <taxon>Placobranchoidea</taxon>
        <taxon>Plakobranchidae</taxon>
        <taxon>Plakobranchus</taxon>
    </lineage>
</organism>
<reference evidence="2 3" key="1">
    <citation type="journal article" date="2021" name="Elife">
        <title>Chloroplast acquisition without the gene transfer in kleptoplastic sea slugs, Plakobranchus ocellatus.</title>
        <authorList>
            <person name="Maeda T."/>
            <person name="Takahashi S."/>
            <person name="Yoshida T."/>
            <person name="Shimamura S."/>
            <person name="Takaki Y."/>
            <person name="Nagai Y."/>
            <person name="Toyoda A."/>
            <person name="Suzuki Y."/>
            <person name="Arimoto A."/>
            <person name="Ishii H."/>
            <person name="Satoh N."/>
            <person name="Nishiyama T."/>
            <person name="Hasebe M."/>
            <person name="Maruyama T."/>
            <person name="Minagawa J."/>
            <person name="Obokata J."/>
            <person name="Shigenobu S."/>
        </authorList>
    </citation>
    <scope>NUCLEOTIDE SEQUENCE [LARGE SCALE GENOMIC DNA]</scope>
</reference>
<accession>A0AAV3Z1F4</accession>
<dbReference type="Proteomes" id="UP000735302">
    <property type="component" value="Unassembled WGS sequence"/>
</dbReference>
<keyword evidence="3" id="KW-1185">Reference proteome</keyword>
<evidence type="ECO:0000256" key="1">
    <source>
        <dbReference type="SAM" id="MobiDB-lite"/>
    </source>
</evidence>
<feature type="compositionally biased region" description="Basic and acidic residues" evidence="1">
    <location>
        <begin position="183"/>
        <end position="194"/>
    </location>
</feature>
<dbReference type="AlphaFoldDB" id="A0AAV3Z1F4"/>
<protein>
    <submittedName>
        <fullName evidence="2">Uncharacterized protein</fullName>
    </submittedName>
</protein>
<evidence type="ECO:0000313" key="2">
    <source>
        <dbReference type="EMBL" id="GFN87878.1"/>
    </source>
</evidence>
<gene>
    <name evidence="2" type="ORF">PoB_001438400</name>
</gene>
<feature type="region of interest" description="Disordered" evidence="1">
    <location>
        <begin position="179"/>
        <end position="200"/>
    </location>
</feature>
<name>A0AAV3Z1F4_9GAST</name>
<evidence type="ECO:0000313" key="3">
    <source>
        <dbReference type="Proteomes" id="UP000735302"/>
    </source>
</evidence>
<comment type="caution">
    <text evidence="2">The sequence shown here is derived from an EMBL/GenBank/DDBJ whole genome shotgun (WGS) entry which is preliminary data.</text>
</comment>
<sequence>MSKNVAIAPSFLAWSFDFSSTMRSPLQSLVTSMVSSPWVDFNSLWILKGDLSATFADPFELITINFLNRDQFAKGDMLIKLQGSPPTMEPNVALLHSGLCRTHRRLFLPLRPGASSQARGSTRGEIAASPVMLTVPLFALCGASWRVLRSAHQLRVRTDTAALMVGSREALPCECKARGRSVGQEKKQSNESKHRCGQGNDHQGCMHMHIRFPDAEEKLNAHRVEIGARPSFHFYY</sequence>